<dbReference type="Proteomes" id="UP000308730">
    <property type="component" value="Unassembled WGS sequence"/>
</dbReference>
<evidence type="ECO:0000259" key="14">
    <source>
        <dbReference type="PROSITE" id="PS50222"/>
    </source>
</evidence>
<dbReference type="InterPro" id="IPR033122">
    <property type="entry name" value="LETM1-like_RBD"/>
</dbReference>
<reference evidence="16 17" key="1">
    <citation type="submission" date="2019-02" db="EMBL/GenBank/DDBJ databases">
        <title>Genome sequencing of the rare red list fungi Antrodiella citrinella (Flaviporus citrinellus).</title>
        <authorList>
            <person name="Buettner E."/>
            <person name="Kellner H."/>
        </authorList>
    </citation>
    <scope>NUCLEOTIDE SEQUENCE [LARGE SCALE GENOMIC DNA]</scope>
    <source>
        <strain evidence="16 17">DSM 108506</strain>
    </source>
</reference>
<evidence type="ECO:0000256" key="11">
    <source>
        <dbReference type="PROSITE-ProRule" id="PRU01094"/>
    </source>
</evidence>
<feature type="coiled-coil region" evidence="12">
    <location>
        <begin position="317"/>
        <end position="354"/>
    </location>
</feature>
<gene>
    <name evidence="16" type="ORF">EUX98_g1200</name>
</gene>
<dbReference type="AlphaFoldDB" id="A0A4S4N4E7"/>
<comment type="caution">
    <text evidence="16">The sequence shown here is derived from an EMBL/GenBank/DDBJ whole genome shotgun (WGS) entry which is preliminary data.</text>
</comment>
<evidence type="ECO:0000256" key="10">
    <source>
        <dbReference type="ARBA" id="ARBA00031360"/>
    </source>
</evidence>
<evidence type="ECO:0000313" key="16">
    <source>
        <dbReference type="EMBL" id="THH32977.1"/>
    </source>
</evidence>
<evidence type="ECO:0000256" key="12">
    <source>
        <dbReference type="SAM" id="Coils"/>
    </source>
</evidence>
<keyword evidence="9 13" id="KW-0472">Membrane</keyword>
<dbReference type="GO" id="GO:0030003">
    <property type="term" value="P:intracellular monoatomic cation homeostasis"/>
    <property type="evidence" value="ECO:0007669"/>
    <property type="project" value="TreeGrafter"/>
</dbReference>
<comment type="subcellular location">
    <subcellularLocation>
        <location evidence="1">Mitochondrion inner membrane</location>
        <topology evidence="1">Single-pass membrane protein</topology>
    </subcellularLocation>
</comment>
<evidence type="ECO:0000256" key="8">
    <source>
        <dbReference type="ARBA" id="ARBA00023128"/>
    </source>
</evidence>
<dbReference type="PROSITE" id="PS51758">
    <property type="entry name" value="LETM1_RBD"/>
    <property type="match status" value="1"/>
</dbReference>
<organism evidence="16 17">
    <name type="scientific">Antrodiella citrinella</name>
    <dbReference type="NCBI Taxonomy" id="2447956"/>
    <lineage>
        <taxon>Eukaryota</taxon>
        <taxon>Fungi</taxon>
        <taxon>Dikarya</taxon>
        <taxon>Basidiomycota</taxon>
        <taxon>Agaricomycotina</taxon>
        <taxon>Agaricomycetes</taxon>
        <taxon>Polyporales</taxon>
        <taxon>Steccherinaceae</taxon>
        <taxon>Antrodiella</taxon>
    </lineage>
</organism>
<feature type="domain" description="EF-hand" evidence="14">
    <location>
        <begin position="478"/>
        <end position="513"/>
    </location>
</feature>
<evidence type="ECO:0000259" key="15">
    <source>
        <dbReference type="PROSITE" id="PS51758"/>
    </source>
</evidence>
<accession>A0A4S4N4E7</accession>
<keyword evidence="17" id="KW-1185">Reference proteome</keyword>
<dbReference type="GO" id="GO:0015297">
    <property type="term" value="F:antiporter activity"/>
    <property type="evidence" value="ECO:0007669"/>
    <property type="project" value="UniProtKB-KW"/>
</dbReference>
<keyword evidence="7 13" id="KW-1133">Transmembrane helix</keyword>
<protein>
    <recommendedName>
        <fullName evidence="3">Mitochondrial proton/calcium exchanger protein</fullName>
    </recommendedName>
    <alternativeName>
        <fullName evidence="10">Leucine zipper-EF-hand-containing transmembrane protein 1</fullName>
    </alternativeName>
</protein>
<dbReference type="OrthoDB" id="275278at2759"/>
<feature type="domain" description="Letm1 RBD" evidence="15">
    <location>
        <begin position="103"/>
        <end position="300"/>
    </location>
</feature>
<dbReference type="GO" id="GO:0043022">
    <property type="term" value="F:ribosome binding"/>
    <property type="evidence" value="ECO:0007669"/>
    <property type="project" value="InterPro"/>
</dbReference>
<dbReference type="SUPFAM" id="SSF47473">
    <property type="entry name" value="EF-hand"/>
    <property type="match status" value="1"/>
</dbReference>
<dbReference type="Gene3D" id="1.10.238.10">
    <property type="entry name" value="EF-hand"/>
    <property type="match status" value="1"/>
</dbReference>
<evidence type="ECO:0000313" key="17">
    <source>
        <dbReference type="Proteomes" id="UP000308730"/>
    </source>
</evidence>
<dbReference type="PANTHER" id="PTHR14009:SF1">
    <property type="entry name" value="MITOCHONDRIAL PROTON_CALCIUM EXCHANGER PROTEIN"/>
    <property type="match status" value="1"/>
</dbReference>
<dbReference type="GO" id="GO:0005743">
    <property type="term" value="C:mitochondrial inner membrane"/>
    <property type="evidence" value="ECO:0007669"/>
    <property type="project" value="UniProtKB-SubCell"/>
</dbReference>
<keyword evidence="12" id="KW-0175">Coiled coil</keyword>
<dbReference type="GO" id="GO:0005509">
    <property type="term" value="F:calcium ion binding"/>
    <property type="evidence" value="ECO:0007669"/>
    <property type="project" value="InterPro"/>
</dbReference>
<keyword evidence="4" id="KW-0813">Transport</keyword>
<feature type="transmembrane region" description="Helical" evidence="13">
    <location>
        <begin position="57"/>
        <end position="80"/>
    </location>
</feature>
<evidence type="ECO:0000256" key="3">
    <source>
        <dbReference type="ARBA" id="ARBA00020557"/>
    </source>
</evidence>
<dbReference type="InterPro" id="IPR044202">
    <property type="entry name" value="LETM1/MDM38-like"/>
</dbReference>
<evidence type="ECO:0000256" key="4">
    <source>
        <dbReference type="ARBA" id="ARBA00022449"/>
    </source>
</evidence>
<evidence type="ECO:0000256" key="5">
    <source>
        <dbReference type="ARBA" id="ARBA00022692"/>
    </source>
</evidence>
<evidence type="ECO:0000256" key="2">
    <source>
        <dbReference type="ARBA" id="ARBA00009584"/>
    </source>
</evidence>
<sequence>MIRVWKKVKHEAAHYWAGSKLLVSEVRISARLQWKILHGESLTRRERRQLKRTTQDLLRLIPFAVFVIVPFMEFLLPVALKLFPNMLPSTFEDKFSAEEKQRKLLRVRLDMAKFLQETLRESGLKANIHIMTSDAFKEFFRKVRSTGESPSAQDIINVARLFDDDLTLDNLSRPQLVSMCRYMGINAFGTDNFLRGTIRTRLLSLRRDDQLILGEGVHELSTAELQAACQSRGIRTSGISIKRLREELTTWINLHLNNRVSGVLLVLARAFQFDRQPGEGEDGKTAIISSLESVLSGLPDNLLNEAELEVDSDQATYKQKLGVLQQQEELIEDEKEQEQKAEDARRARKEEEVRLAQSLLPESELRPDEEIDDARMTMEQLKELGEALSILSAKSSVLKERDELRSLMKENLQAEEDPKSPSGALTKRIRTMLTKIDTQLSAYDDRVGSSLQMISCDPQGRISVGDLEKAIAVIKHKPDEEVGHKVIEKLDADKDGFVELEHVLGLVREEGLAEPFAKDNIPEIIMAPKNPEDQLKAFVADDPDSRYAFDSDRDAPQSEICREGKKLSRKCIVMHSTRMFAAMQEQGFFCALPMDPARTHIECTRIPKS</sequence>
<evidence type="ECO:0000256" key="9">
    <source>
        <dbReference type="ARBA" id="ARBA00023136"/>
    </source>
</evidence>
<dbReference type="Pfam" id="PF07766">
    <property type="entry name" value="LETM1_RBD"/>
    <property type="match status" value="1"/>
</dbReference>
<evidence type="ECO:0000256" key="6">
    <source>
        <dbReference type="ARBA" id="ARBA00022792"/>
    </source>
</evidence>
<dbReference type="InterPro" id="IPR002048">
    <property type="entry name" value="EF_hand_dom"/>
</dbReference>
<proteinExistence type="inferred from homology"/>
<comment type="similarity">
    <text evidence="2">Belongs to the LETM1 family.</text>
</comment>
<dbReference type="PROSITE" id="PS50222">
    <property type="entry name" value="EF_HAND_2"/>
    <property type="match status" value="1"/>
</dbReference>
<dbReference type="PANTHER" id="PTHR14009">
    <property type="entry name" value="LEUCINE ZIPPER-EF-HAND CONTAINING TRANSMEMBRANE PROTEIN"/>
    <property type="match status" value="1"/>
</dbReference>
<keyword evidence="5 13" id="KW-0812">Transmembrane</keyword>
<evidence type="ECO:0000256" key="1">
    <source>
        <dbReference type="ARBA" id="ARBA00004434"/>
    </source>
</evidence>
<dbReference type="InterPro" id="IPR011992">
    <property type="entry name" value="EF-hand-dom_pair"/>
</dbReference>
<keyword evidence="6" id="KW-0999">Mitochondrion inner membrane</keyword>
<name>A0A4S4N4E7_9APHY</name>
<evidence type="ECO:0000256" key="7">
    <source>
        <dbReference type="ARBA" id="ARBA00022989"/>
    </source>
</evidence>
<dbReference type="EMBL" id="SGPM01000012">
    <property type="protein sequence ID" value="THH32977.1"/>
    <property type="molecule type" value="Genomic_DNA"/>
</dbReference>
<evidence type="ECO:0000256" key="13">
    <source>
        <dbReference type="SAM" id="Phobius"/>
    </source>
</evidence>
<keyword evidence="4" id="KW-0050">Antiport</keyword>
<keyword evidence="8 11" id="KW-0496">Mitochondrion</keyword>